<evidence type="ECO:0000256" key="1">
    <source>
        <dbReference type="PROSITE-ProRule" id="PRU01330"/>
    </source>
</evidence>
<organism evidence="5 6">
    <name type="scientific">Amedibacillus dolichus</name>
    <dbReference type="NCBI Taxonomy" id="31971"/>
    <lineage>
        <taxon>Bacteria</taxon>
        <taxon>Bacillati</taxon>
        <taxon>Bacillota</taxon>
        <taxon>Erysipelotrichia</taxon>
        <taxon>Erysipelotrichales</taxon>
        <taxon>Erysipelotrichaceae</taxon>
        <taxon>Amedibacillus</taxon>
    </lineage>
</organism>
<protein>
    <submittedName>
        <fullName evidence="5">Glutamine synthetase III</fullName>
    </submittedName>
</protein>
<dbReference type="PROSITE" id="PS51986">
    <property type="entry name" value="GS_BETA_GRASP"/>
    <property type="match status" value="1"/>
</dbReference>
<dbReference type="PANTHER" id="PTHR42974">
    <property type="entry name" value="GLUTAMINE SYNTHETASE"/>
    <property type="match status" value="1"/>
</dbReference>
<dbReference type="Pfam" id="PF12437">
    <property type="entry name" value="GSIII_N"/>
    <property type="match status" value="1"/>
</dbReference>
<dbReference type="InterPro" id="IPR008146">
    <property type="entry name" value="Gln_synth_cat_dom"/>
</dbReference>
<dbReference type="InterPro" id="IPR014746">
    <property type="entry name" value="Gln_synth/guanido_kin_cat_dom"/>
</dbReference>
<gene>
    <name evidence="5" type="ORF">QUV96_02490</name>
</gene>
<evidence type="ECO:0000313" key="5">
    <source>
        <dbReference type="EMBL" id="MDM8156505.1"/>
    </source>
</evidence>
<comment type="similarity">
    <text evidence="1 2">Belongs to the glutamine synthetase family.</text>
</comment>
<dbReference type="EMBL" id="JAUDCG010000007">
    <property type="protein sequence ID" value="MDM8156505.1"/>
    <property type="molecule type" value="Genomic_DNA"/>
</dbReference>
<dbReference type="InterPro" id="IPR008147">
    <property type="entry name" value="Gln_synt_N"/>
</dbReference>
<dbReference type="InterPro" id="IPR052725">
    <property type="entry name" value="GS_Type-3"/>
</dbReference>
<sequence>MQSITSLYGSMVFNDQTMKKRLSADVYDRYHQCLKEGSELSEADADVIANEMKEWAVELGATHYTHWFQPMTGITAEKHDSFIEPDGDSVIMKLSGKELIKGEADASSFPNGGLRSTFEARGYTAWDMSSYAFIKDGTLCIPTVFLSYGGESLDKKTPLLKSEELIEKQAKRLLHLLGKDVNSVITTVGAEQEYFLIDKQMYQKRKDLVYTGRTLFGNRPPKTQELDDHYFGVIKPRVLAFMKELNEECWKLGIPAKTQHNEVAPCQHELAPIYTLTNRACDQNQIVMELMKKIADKHDLVCLLHEKPFDGINGSGKHNNWSMSADGENLLSPKGSDEQFLLFLSAVLQAVDEYPELLRVAAASAGNDHRLGGHEAPPAVLSVFIGDDLEHRIQNFIYNKKKESSTNASLNVEVHSLPKFFQDTSDRNRTSPFAFTGNKFEFRMLGSSQSIACSNINLNTAVADVLCRFADQLEASSEDLSTAIRKVVQTSYEQHKRIIFNGDGYAKEWIDEAERRGLLNLPTTADTLPCYLNQKNIALFERHKIFTAAELRGRYEILLENYNNVNSIEAYTMLSIVRKQILPSVMEYTRFLSETISAKKAAIASIDTSCEEDLLIQLQDIYVRAYHKTKKLSDAMEESGKEDKQQEAYYFKEVVLPLMEDLRVDCDLLETFVAKEFWKFPTYGDILYYK</sequence>
<dbReference type="InterPro" id="IPR022147">
    <property type="entry name" value="GSIII_N"/>
</dbReference>
<reference evidence="5 6" key="3">
    <citation type="submission" date="2023-06" db="EMBL/GenBank/DDBJ databases">
        <authorList>
            <person name="Zeman M."/>
            <person name="Kubasova T."/>
            <person name="Jahodarova E."/>
            <person name="Nykrynova M."/>
            <person name="Rychlik I."/>
        </authorList>
    </citation>
    <scope>NUCLEOTIDE SEQUENCE [LARGE SCALE GENOMIC DNA]</scope>
    <source>
        <strain evidence="5 6">ET39</strain>
    </source>
</reference>
<name>A0ABT7UC47_9FIRM</name>
<evidence type="ECO:0000313" key="6">
    <source>
        <dbReference type="Proteomes" id="UP001529340"/>
    </source>
</evidence>
<dbReference type="SMART" id="SM01230">
    <property type="entry name" value="Gln-synt_C"/>
    <property type="match status" value="1"/>
</dbReference>
<dbReference type="Pfam" id="PF18318">
    <property type="entry name" value="Gln-synt_C-ter"/>
    <property type="match status" value="1"/>
</dbReference>
<dbReference type="InterPro" id="IPR040577">
    <property type="entry name" value="Gln-synt_C"/>
</dbReference>
<dbReference type="Proteomes" id="UP001529340">
    <property type="component" value="Unassembled WGS sequence"/>
</dbReference>
<proteinExistence type="inferred from homology"/>
<evidence type="ECO:0000259" key="4">
    <source>
        <dbReference type="PROSITE" id="PS51987"/>
    </source>
</evidence>
<feature type="domain" description="GS beta-grasp" evidence="3">
    <location>
        <begin position="62"/>
        <end position="150"/>
    </location>
</feature>
<dbReference type="Gene3D" id="3.30.590.10">
    <property type="entry name" value="Glutamine synthetase/guanido kinase, catalytic domain"/>
    <property type="match status" value="1"/>
</dbReference>
<comment type="caution">
    <text evidence="5">The sequence shown here is derived from an EMBL/GenBank/DDBJ whole genome shotgun (WGS) entry which is preliminary data.</text>
</comment>
<reference evidence="5 6" key="1">
    <citation type="submission" date="2023-06" db="EMBL/GenBank/DDBJ databases">
        <title>Identification and characterization of horizontal gene transfer across gut microbiota members of farm animals based on homology search.</title>
        <authorList>
            <person name="Schwarzerova J."/>
            <person name="Nykrynova M."/>
            <person name="Jureckova K."/>
            <person name="Cejkova D."/>
            <person name="Rychlik I."/>
        </authorList>
    </citation>
    <scope>NUCLEOTIDE SEQUENCE [LARGE SCALE GENOMIC DNA]</scope>
    <source>
        <strain evidence="5 6">ET39</strain>
    </source>
</reference>
<dbReference type="Pfam" id="PF00120">
    <property type="entry name" value="Gln-synt_C"/>
    <property type="match status" value="1"/>
</dbReference>
<reference evidence="6" key="2">
    <citation type="submission" date="2023-06" db="EMBL/GenBank/DDBJ databases">
        <title>Identification and characterization of horizontal gene transfer across gut microbiota members of farm animals based on homology search.</title>
        <authorList>
            <person name="Zeman M."/>
            <person name="Kubasova T."/>
            <person name="Jahodarova E."/>
            <person name="Nykrynova M."/>
            <person name="Rychlik I."/>
        </authorList>
    </citation>
    <scope>NUCLEOTIDE SEQUENCE [LARGE SCALE GENOMIC DNA]</scope>
    <source>
        <strain evidence="6">ET39</strain>
    </source>
</reference>
<dbReference type="PROSITE" id="PS51987">
    <property type="entry name" value="GS_CATALYTIC"/>
    <property type="match status" value="1"/>
</dbReference>
<feature type="domain" description="GS catalytic" evidence="4">
    <location>
        <begin position="166"/>
        <end position="581"/>
    </location>
</feature>
<dbReference type="Gene3D" id="1.20.120.1560">
    <property type="match status" value="1"/>
</dbReference>
<dbReference type="PROSITE" id="PS00181">
    <property type="entry name" value="GLNA_ATP"/>
    <property type="match status" value="1"/>
</dbReference>
<dbReference type="RefSeq" id="WP_289606976.1">
    <property type="nucleotide sequence ID" value="NZ_JAUDCG010000007.1"/>
</dbReference>
<dbReference type="InterPro" id="IPR027303">
    <property type="entry name" value="Gln_synth_gly_rich_site"/>
</dbReference>
<accession>A0ABT7UC47</accession>
<dbReference type="PANTHER" id="PTHR42974:SF1">
    <property type="entry name" value="TYPE-3 GLUTAMINE SYNTHETASE"/>
    <property type="match status" value="1"/>
</dbReference>
<keyword evidence="6" id="KW-1185">Reference proteome</keyword>
<dbReference type="SUPFAM" id="SSF55931">
    <property type="entry name" value="Glutamine synthetase/guanido kinase"/>
    <property type="match status" value="1"/>
</dbReference>
<evidence type="ECO:0000259" key="3">
    <source>
        <dbReference type="PROSITE" id="PS51986"/>
    </source>
</evidence>
<evidence type="ECO:0000256" key="2">
    <source>
        <dbReference type="RuleBase" id="RU000384"/>
    </source>
</evidence>